<evidence type="ECO:0000313" key="4">
    <source>
        <dbReference type="Proteomes" id="UP001595710"/>
    </source>
</evidence>
<sequence length="166" mass="18339">MKALKALFCVTLLSITTSAFSGVIVDTVDVNKDIGHWSYTKYVHDLSDHDFILGSAISGSLAISIQDDNDKYFEKAFFIIEKLDFDSEGWTYGQSYYDDELGINAIGELNKDGQLRIKIASIWGDFKVGTSVLTVITEVPEPASLALFTLGIASLFGLRRRKNITA</sequence>
<reference evidence="4" key="1">
    <citation type="journal article" date="2019" name="Int. J. Syst. Evol. Microbiol.">
        <title>The Global Catalogue of Microorganisms (GCM) 10K type strain sequencing project: providing services to taxonomists for standard genome sequencing and annotation.</title>
        <authorList>
            <consortium name="The Broad Institute Genomics Platform"/>
            <consortium name="The Broad Institute Genome Sequencing Center for Infectious Disease"/>
            <person name="Wu L."/>
            <person name="Ma J."/>
        </authorList>
    </citation>
    <scope>NUCLEOTIDE SEQUENCE [LARGE SCALE GENOMIC DNA]</scope>
    <source>
        <strain evidence="4">CECT 8288</strain>
    </source>
</reference>
<feature type="domain" description="Ice-binding protein C-terminal" evidence="2">
    <location>
        <begin position="139"/>
        <end position="161"/>
    </location>
</feature>
<dbReference type="NCBIfam" id="TIGR02595">
    <property type="entry name" value="PEP_CTERM"/>
    <property type="match status" value="1"/>
</dbReference>
<proteinExistence type="predicted"/>
<organism evidence="3 4">
    <name type="scientific">Reinekea marina</name>
    <dbReference type="NCBI Taxonomy" id="1310421"/>
    <lineage>
        <taxon>Bacteria</taxon>
        <taxon>Pseudomonadati</taxon>
        <taxon>Pseudomonadota</taxon>
        <taxon>Gammaproteobacteria</taxon>
        <taxon>Oceanospirillales</taxon>
        <taxon>Saccharospirillaceae</taxon>
        <taxon>Reinekea</taxon>
    </lineage>
</organism>
<feature type="signal peptide" evidence="1">
    <location>
        <begin position="1"/>
        <end position="21"/>
    </location>
</feature>
<protein>
    <submittedName>
        <fullName evidence="3">PEP-CTERM sorting domain-containing protein</fullName>
    </submittedName>
</protein>
<comment type="caution">
    <text evidence="3">The sequence shown here is derived from an EMBL/GenBank/DDBJ whole genome shotgun (WGS) entry which is preliminary data.</text>
</comment>
<keyword evidence="1" id="KW-0732">Signal</keyword>
<dbReference type="EMBL" id="JBHRYN010000012">
    <property type="protein sequence ID" value="MFC3702413.1"/>
    <property type="molecule type" value="Genomic_DNA"/>
</dbReference>
<evidence type="ECO:0000259" key="2">
    <source>
        <dbReference type="Pfam" id="PF07589"/>
    </source>
</evidence>
<keyword evidence="4" id="KW-1185">Reference proteome</keyword>
<dbReference type="InterPro" id="IPR013424">
    <property type="entry name" value="Ice-binding_C"/>
</dbReference>
<dbReference type="Pfam" id="PF07589">
    <property type="entry name" value="PEP-CTERM"/>
    <property type="match status" value="1"/>
</dbReference>
<dbReference type="Proteomes" id="UP001595710">
    <property type="component" value="Unassembled WGS sequence"/>
</dbReference>
<evidence type="ECO:0000256" key="1">
    <source>
        <dbReference type="SAM" id="SignalP"/>
    </source>
</evidence>
<accession>A0ABV7WSZ0</accession>
<evidence type="ECO:0000313" key="3">
    <source>
        <dbReference type="EMBL" id="MFC3702413.1"/>
    </source>
</evidence>
<feature type="chain" id="PRO_5045652396" evidence="1">
    <location>
        <begin position="22"/>
        <end position="166"/>
    </location>
</feature>
<dbReference type="RefSeq" id="WP_290281248.1">
    <property type="nucleotide sequence ID" value="NZ_JAUFQI010000001.1"/>
</dbReference>
<gene>
    <name evidence="3" type="ORF">ACFOND_12240</name>
</gene>
<name>A0ABV7WSZ0_9GAMM</name>